<dbReference type="STRING" id="553311.SAMN05216231_0861"/>
<keyword evidence="3" id="KW-1003">Cell membrane</keyword>
<gene>
    <name evidence="9" type="ORF">SAMN05216231_0861</name>
</gene>
<feature type="transmembrane region" description="Helical" evidence="7">
    <location>
        <begin position="71"/>
        <end position="92"/>
    </location>
</feature>
<accession>A0A1H0YUG1</accession>
<dbReference type="InterPro" id="IPR035906">
    <property type="entry name" value="MetI-like_sf"/>
</dbReference>
<keyword evidence="10" id="KW-1185">Reference proteome</keyword>
<dbReference type="SUPFAM" id="SSF161098">
    <property type="entry name" value="MetI-like"/>
    <property type="match status" value="1"/>
</dbReference>
<reference evidence="9 10" key="1">
    <citation type="submission" date="2016-10" db="EMBL/GenBank/DDBJ databases">
        <authorList>
            <person name="de Groot N.N."/>
        </authorList>
    </citation>
    <scope>NUCLEOTIDE SEQUENCE [LARGE SCALE GENOMIC DNA]</scope>
    <source>
        <strain evidence="9 10">CGMCC 1.10449</strain>
    </source>
</reference>
<feature type="transmembrane region" description="Helical" evidence="7">
    <location>
        <begin position="7"/>
        <end position="29"/>
    </location>
</feature>
<dbReference type="PANTHER" id="PTHR43744">
    <property type="entry name" value="ABC TRANSPORTER PERMEASE PROTEIN MG189-RELATED-RELATED"/>
    <property type="match status" value="1"/>
</dbReference>
<dbReference type="Gene3D" id="1.10.3720.10">
    <property type="entry name" value="MetI-like"/>
    <property type="match status" value="1"/>
</dbReference>
<sequence>MNRIGYLILYFCLGVVGVFQIFPLVWLVLFSLKDTREIFGGSPLALPQELKWENYIKVWQGDIGVYFFNSVWYTVVAIFLTVLLASMATFAITRMRWKLSSLVLGLFMVGLMIPIHSALIPLFKMFLTVNLIDNPFSIIITYTAYNLPITMMILLGFYYTLPREIEEAAIIDGCSINRLFFRIIIPMTIPVMSTTVIINMIYNWNEFVFVNTFISSDKYKTLTVGIQNFVGQYMTDWGAIGATLVISIVPILIAFFFFSNKIVEGISASAVKG</sequence>
<evidence type="ECO:0000256" key="5">
    <source>
        <dbReference type="ARBA" id="ARBA00022989"/>
    </source>
</evidence>
<feature type="domain" description="ABC transmembrane type-1" evidence="8">
    <location>
        <begin position="67"/>
        <end position="258"/>
    </location>
</feature>
<evidence type="ECO:0000313" key="10">
    <source>
        <dbReference type="Proteomes" id="UP000199444"/>
    </source>
</evidence>
<feature type="transmembrane region" description="Helical" evidence="7">
    <location>
        <begin position="135"/>
        <end position="159"/>
    </location>
</feature>
<evidence type="ECO:0000256" key="4">
    <source>
        <dbReference type="ARBA" id="ARBA00022692"/>
    </source>
</evidence>
<keyword evidence="4 7" id="KW-0812">Transmembrane</keyword>
<evidence type="ECO:0000256" key="6">
    <source>
        <dbReference type="ARBA" id="ARBA00023136"/>
    </source>
</evidence>
<evidence type="ECO:0000256" key="1">
    <source>
        <dbReference type="ARBA" id="ARBA00004651"/>
    </source>
</evidence>
<evidence type="ECO:0000313" key="9">
    <source>
        <dbReference type="EMBL" id="SDQ18803.1"/>
    </source>
</evidence>
<comment type="subcellular location">
    <subcellularLocation>
        <location evidence="1 7">Cell membrane</location>
        <topology evidence="1 7">Multi-pass membrane protein</topology>
    </subcellularLocation>
</comment>
<dbReference type="CDD" id="cd06261">
    <property type="entry name" value="TM_PBP2"/>
    <property type="match status" value="1"/>
</dbReference>
<dbReference type="PROSITE" id="PS50928">
    <property type="entry name" value="ABC_TM1"/>
    <property type="match status" value="1"/>
</dbReference>
<dbReference type="AlphaFoldDB" id="A0A1H0YUG1"/>
<proteinExistence type="inferred from homology"/>
<evidence type="ECO:0000256" key="2">
    <source>
        <dbReference type="ARBA" id="ARBA00022448"/>
    </source>
</evidence>
<feature type="transmembrane region" description="Helical" evidence="7">
    <location>
        <begin position="99"/>
        <end position="123"/>
    </location>
</feature>
<dbReference type="GO" id="GO:0005886">
    <property type="term" value="C:plasma membrane"/>
    <property type="evidence" value="ECO:0007669"/>
    <property type="project" value="UniProtKB-SubCell"/>
</dbReference>
<dbReference type="PANTHER" id="PTHR43744:SF8">
    <property type="entry name" value="SN-GLYCEROL-3-PHOSPHATE TRANSPORT SYSTEM PERMEASE PROTEIN UGPE"/>
    <property type="match status" value="1"/>
</dbReference>
<name>A0A1H0YUG1_9BACI</name>
<dbReference type="GO" id="GO:0055085">
    <property type="term" value="P:transmembrane transport"/>
    <property type="evidence" value="ECO:0007669"/>
    <property type="project" value="InterPro"/>
</dbReference>
<organism evidence="9 10">
    <name type="scientific">Virgibacillus salinus</name>
    <dbReference type="NCBI Taxonomy" id="553311"/>
    <lineage>
        <taxon>Bacteria</taxon>
        <taxon>Bacillati</taxon>
        <taxon>Bacillota</taxon>
        <taxon>Bacilli</taxon>
        <taxon>Bacillales</taxon>
        <taxon>Bacillaceae</taxon>
        <taxon>Virgibacillus</taxon>
    </lineage>
</organism>
<dbReference type="EMBL" id="FNKD01000001">
    <property type="protein sequence ID" value="SDQ18803.1"/>
    <property type="molecule type" value="Genomic_DNA"/>
</dbReference>
<feature type="transmembrane region" description="Helical" evidence="7">
    <location>
        <begin position="179"/>
        <end position="202"/>
    </location>
</feature>
<evidence type="ECO:0000259" key="8">
    <source>
        <dbReference type="PROSITE" id="PS50928"/>
    </source>
</evidence>
<evidence type="ECO:0000256" key="7">
    <source>
        <dbReference type="RuleBase" id="RU363032"/>
    </source>
</evidence>
<keyword evidence="5 7" id="KW-1133">Transmembrane helix</keyword>
<dbReference type="RefSeq" id="WP_092491706.1">
    <property type="nucleotide sequence ID" value="NZ_FNKD01000001.1"/>
</dbReference>
<keyword evidence="2 7" id="KW-0813">Transport</keyword>
<dbReference type="Pfam" id="PF00528">
    <property type="entry name" value="BPD_transp_1"/>
    <property type="match status" value="1"/>
</dbReference>
<dbReference type="Proteomes" id="UP000199444">
    <property type="component" value="Unassembled WGS sequence"/>
</dbReference>
<dbReference type="InterPro" id="IPR000515">
    <property type="entry name" value="MetI-like"/>
</dbReference>
<feature type="transmembrane region" description="Helical" evidence="7">
    <location>
        <begin position="237"/>
        <end position="258"/>
    </location>
</feature>
<comment type="similarity">
    <text evidence="7">Belongs to the binding-protein-dependent transport system permease family.</text>
</comment>
<keyword evidence="6 7" id="KW-0472">Membrane</keyword>
<evidence type="ECO:0000256" key="3">
    <source>
        <dbReference type="ARBA" id="ARBA00022475"/>
    </source>
</evidence>
<protein>
    <submittedName>
        <fullName evidence="9">Carbohydrate ABC transporter membrane protein 2, CUT1 family</fullName>
    </submittedName>
</protein>